<evidence type="ECO:0000256" key="1">
    <source>
        <dbReference type="SAM" id="MobiDB-lite"/>
    </source>
</evidence>
<organism evidence="2 3">
    <name type="scientific">Lineolata rhizophorae</name>
    <dbReference type="NCBI Taxonomy" id="578093"/>
    <lineage>
        <taxon>Eukaryota</taxon>
        <taxon>Fungi</taxon>
        <taxon>Dikarya</taxon>
        <taxon>Ascomycota</taxon>
        <taxon>Pezizomycotina</taxon>
        <taxon>Dothideomycetes</taxon>
        <taxon>Dothideomycetes incertae sedis</taxon>
        <taxon>Lineolatales</taxon>
        <taxon>Lineolataceae</taxon>
        <taxon>Lineolata</taxon>
    </lineage>
</organism>
<gene>
    <name evidence="2" type="ORF">BDY21DRAFT_347651</name>
</gene>
<feature type="compositionally biased region" description="Low complexity" evidence="1">
    <location>
        <begin position="59"/>
        <end position="81"/>
    </location>
</feature>
<dbReference type="EMBL" id="MU001683">
    <property type="protein sequence ID" value="KAF2456593.1"/>
    <property type="molecule type" value="Genomic_DNA"/>
</dbReference>
<accession>A0A6A6NZA8</accession>
<dbReference type="AlphaFoldDB" id="A0A6A6NZA8"/>
<feature type="compositionally biased region" description="Polar residues" evidence="1">
    <location>
        <begin position="204"/>
        <end position="225"/>
    </location>
</feature>
<keyword evidence="3" id="KW-1185">Reference proteome</keyword>
<proteinExistence type="predicted"/>
<feature type="region of interest" description="Disordered" evidence="1">
    <location>
        <begin position="153"/>
        <end position="225"/>
    </location>
</feature>
<feature type="region of interest" description="Disordered" evidence="1">
    <location>
        <begin position="59"/>
        <end position="120"/>
    </location>
</feature>
<evidence type="ECO:0000313" key="3">
    <source>
        <dbReference type="Proteomes" id="UP000799766"/>
    </source>
</evidence>
<name>A0A6A6NZA8_9PEZI</name>
<feature type="compositionally biased region" description="Basic residues" evidence="1">
    <location>
        <begin position="88"/>
        <end position="103"/>
    </location>
</feature>
<feature type="region of interest" description="Disordered" evidence="1">
    <location>
        <begin position="1"/>
        <end position="31"/>
    </location>
</feature>
<reference evidence="2" key="1">
    <citation type="journal article" date="2020" name="Stud. Mycol.">
        <title>101 Dothideomycetes genomes: a test case for predicting lifestyles and emergence of pathogens.</title>
        <authorList>
            <person name="Haridas S."/>
            <person name="Albert R."/>
            <person name="Binder M."/>
            <person name="Bloem J."/>
            <person name="Labutti K."/>
            <person name="Salamov A."/>
            <person name="Andreopoulos B."/>
            <person name="Baker S."/>
            <person name="Barry K."/>
            <person name="Bills G."/>
            <person name="Bluhm B."/>
            <person name="Cannon C."/>
            <person name="Castanera R."/>
            <person name="Culley D."/>
            <person name="Daum C."/>
            <person name="Ezra D."/>
            <person name="Gonzalez J."/>
            <person name="Henrissat B."/>
            <person name="Kuo A."/>
            <person name="Liang C."/>
            <person name="Lipzen A."/>
            <person name="Lutzoni F."/>
            <person name="Magnuson J."/>
            <person name="Mondo S."/>
            <person name="Nolan M."/>
            <person name="Ohm R."/>
            <person name="Pangilinan J."/>
            <person name="Park H.-J."/>
            <person name="Ramirez L."/>
            <person name="Alfaro M."/>
            <person name="Sun H."/>
            <person name="Tritt A."/>
            <person name="Yoshinaga Y."/>
            <person name="Zwiers L.-H."/>
            <person name="Turgeon B."/>
            <person name="Goodwin S."/>
            <person name="Spatafora J."/>
            <person name="Crous P."/>
            <person name="Grigoriev I."/>
        </authorList>
    </citation>
    <scope>NUCLEOTIDE SEQUENCE</scope>
    <source>
        <strain evidence="2">ATCC 16933</strain>
    </source>
</reference>
<sequence>MPRLLLRVSPSGGPQQLQKRPLPLGPASAETQIPFPTPNCRCLLCEKWRARGAVRTCFAAAPGSGPSSSTRASPAPRQRPSVGNPNQQHRRRFGLASRPRPRTHAGPNRCPTDPPSPSAAVPAAWSRALCTVDPASSCSPLALQQPDLSLRTLARSPHSNPPLSQARPKERVHAPWNPQIDSRNTRSNTSTNLLNTPNSKAPLPTSTPSGQWQTQRRCLTPSAQTDPLAPSVLSYILCRRPACRSLARERSPNRPGTH</sequence>
<evidence type="ECO:0000313" key="2">
    <source>
        <dbReference type="EMBL" id="KAF2456593.1"/>
    </source>
</evidence>
<feature type="compositionally biased region" description="Low complexity" evidence="1">
    <location>
        <begin position="185"/>
        <end position="199"/>
    </location>
</feature>
<dbReference type="Proteomes" id="UP000799766">
    <property type="component" value="Unassembled WGS sequence"/>
</dbReference>
<protein>
    <submittedName>
        <fullName evidence="2">Uncharacterized protein</fullName>
    </submittedName>
</protein>